<accession>A0A1G2SG54</accession>
<dbReference type="EMBL" id="MHUW01000014">
    <property type="protein sequence ID" value="OHA83692.1"/>
    <property type="molecule type" value="Genomic_DNA"/>
</dbReference>
<organism evidence="3 4">
    <name type="scientific">Candidatus Yonathbacteria bacterium RIFCSPLOWO2_01_FULL_47_33b</name>
    <dbReference type="NCBI Taxonomy" id="1802727"/>
    <lineage>
        <taxon>Bacteria</taxon>
        <taxon>Candidatus Yonathiibacteriota</taxon>
    </lineage>
</organism>
<feature type="region of interest" description="Disordered" evidence="1">
    <location>
        <begin position="1"/>
        <end position="32"/>
    </location>
</feature>
<protein>
    <submittedName>
        <fullName evidence="3">Uncharacterized protein</fullName>
    </submittedName>
</protein>
<keyword evidence="2" id="KW-1133">Transmembrane helix</keyword>
<name>A0A1G2SG54_9BACT</name>
<reference evidence="3 4" key="1">
    <citation type="journal article" date="2016" name="Nat. Commun.">
        <title>Thousands of microbial genomes shed light on interconnected biogeochemical processes in an aquifer system.</title>
        <authorList>
            <person name="Anantharaman K."/>
            <person name="Brown C.T."/>
            <person name="Hug L.A."/>
            <person name="Sharon I."/>
            <person name="Castelle C.J."/>
            <person name="Probst A.J."/>
            <person name="Thomas B.C."/>
            <person name="Singh A."/>
            <person name="Wilkins M.J."/>
            <person name="Karaoz U."/>
            <person name="Brodie E.L."/>
            <person name="Williams K.H."/>
            <person name="Hubbard S.S."/>
            <person name="Banfield J.F."/>
        </authorList>
    </citation>
    <scope>NUCLEOTIDE SEQUENCE [LARGE SCALE GENOMIC DNA]</scope>
</reference>
<evidence type="ECO:0000256" key="1">
    <source>
        <dbReference type="SAM" id="MobiDB-lite"/>
    </source>
</evidence>
<gene>
    <name evidence="3" type="ORF">A2937_03195</name>
</gene>
<feature type="transmembrane region" description="Helical" evidence="2">
    <location>
        <begin position="96"/>
        <end position="117"/>
    </location>
</feature>
<dbReference type="STRING" id="1802727.A2937_03195"/>
<dbReference type="AlphaFoldDB" id="A0A1G2SG54"/>
<comment type="caution">
    <text evidence="3">The sequence shown here is derived from an EMBL/GenBank/DDBJ whole genome shotgun (WGS) entry which is preliminary data.</text>
</comment>
<evidence type="ECO:0000313" key="3">
    <source>
        <dbReference type="EMBL" id="OHA83692.1"/>
    </source>
</evidence>
<feature type="compositionally biased region" description="Pro residues" evidence="1">
    <location>
        <begin position="1"/>
        <end position="15"/>
    </location>
</feature>
<keyword evidence="2" id="KW-0472">Membrane</keyword>
<sequence length="347" mass="36597">MEPNIPIPISVPPSQRPQGAPESTLATPAPSRAALPNIIRTMKSDAAEAAKTQNETLVSMALAEEKKKSAQRAEMAAREKSETPAVKPAPKPIGRIVIILGLVALIGGAGFAIKLALPTLRTINLPSVSLPTFGAPGAETPTTVTPTQKTPLAPSIIPARSEKRFIVNKETPERIFSLIAAEYTAGVTPGSIRNMYFTEETTATGGETTTASISANRLLLLADTTAPAILTRSLENPFMAGLYGEEGSQATPFFIFKFSGYDTGLAGMLAWEKELPRFFDTLFGTKFLAGPSTSIKFRDAVVSGYDARIIEGLPAGSIVYTFANPTTVVIAGSRSALAALVPLVPAR</sequence>
<proteinExistence type="predicted"/>
<evidence type="ECO:0000256" key="2">
    <source>
        <dbReference type="SAM" id="Phobius"/>
    </source>
</evidence>
<dbReference type="Proteomes" id="UP000177987">
    <property type="component" value="Unassembled WGS sequence"/>
</dbReference>
<evidence type="ECO:0000313" key="4">
    <source>
        <dbReference type="Proteomes" id="UP000177987"/>
    </source>
</evidence>
<keyword evidence="2" id="KW-0812">Transmembrane</keyword>